<keyword evidence="3" id="KW-1185">Reference proteome</keyword>
<name>A0ABU5L8A1_9RICK</name>
<dbReference type="Pfam" id="PF04977">
    <property type="entry name" value="DivIC"/>
    <property type="match status" value="1"/>
</dbReference>
<keyword evidence="1" id="KW-0472">Membrane</keyword>
<proteinExistence type="predicted"/>
<comment type="caution">
    <text evidence="2">The sequence shown here is derived from an EMBL/GenBank/DDBJ whole genome shotgun (WGS) entry which is preliminary data.</text>
</comment>
<evidence type="ECO:0000313" key="3">
    <source>
        <dbReference type="Proteomes" id="UP001293791"/>
    </source>
</evidence>
<dbReference type="Proteomes" id="UP001293791">
    <property type="component" value="Unassembled WGS sequence"/>
</dbReference>
<dbReference type="InterPro" id="IPR007060">
    <property type="entry name" value="FtsL/DivIC"/>
</dbReference>
<dbReference type="EMBL" id="JARGYT010000020">
    <property type="protein sequence ID" value="MDZ5762100.1"/>
    <property type="molecule type" value="Genomic_DNA"/>
</dbReference>
<gene>
    <name evidence="2" type="ORF">Cyrtocomes_00468</name>
</gene>
<evidence type="ECO:0000313" key="2">
    <source>
        <dbReference type="EMBL" id="MDZ5762100.1"/>
    </source>
</evidence>
<evidence type="ECO:0000256" key="1">
    <source>
        <dbReference type="SAM" id="Phobius"/>
    </source>
</evidence>
<feature type="transmembrane region" description="Helical" evidence="1">
    <location>
        <begin position="6"/>
        <end position="25"/>
    </location>
</feature>
<keyword evidence="1" id="KW-0812">Transmembrane</keyword>
<keyword evidence="1" id="KW-1133">Transmembrane helix</keyword>
<reference evidence="2 3" key="1">
    <citation type="submission" date="2023-02" db="EMBL/GenBank/DDBJ databases">
        <title>Host association and intracellularity evolved multiple times independently in the Rickettsiales.</title>
        <authorList>
            <person name="Castelli M."/>
            <person name="Nardi T."/>
            <person name="Gammuto L."/>
            <person name="Bellinzona G."/>
            <person name="Sabaneyeva E."/>
            <person name="Potekhin A."/>
            <person name="Serra V."/>
            <person name="Petroni G."/>
            <person name="Sassera D."/>
        </authorList>
    </citation>
    <scope>NUCLEOTIDE SEQUENCE [LARGE SCALE GENOMIC DNA]</scope>
    <source>
        <strain evidence="2 3">BOD18</strain>
    </source>
</reference>
<accession>A0ABU5L8A1</accession>
<sequence>MSLNGALYYLLMLSIFSYFFYHIALGERGVLEFFKIRDMISTKEVELRELNEKNSYLEHIIYSLRAESIDLEILEEFAKLQLGLMGKDEMCFILK</sequence>
<organism evidence="2 3">
    <name type="scientific">Candidatus Cyrtobacter comes</name>
    <dbReference type="NCBI Taxonomy" id="675776"/>
    <lineage>
        <taxon>Bacteria</taxon>
        <taxon>Pseudomonadati</taxon>
        <taxon>Pseudomonadota</taxon>
        <taxon>Alphaproteobacteria</taxon>
        <taxon>Rickettsiales</taxon>
        <taxon>Candidatus Midichloriaceae</taxon>
        <taxon>Candidatus Cyrtobacter</taxon>
    </lineage>
</organism>
<protein>
    <submittedName>
        <fullName evidence="2">Septum formation protein</fullName>
    </submittedName>
</protein>
<dbReference type="RefSeq" id="WP_322497586.1">
    <property type="nucleotide sequence ID" value="NZ_JARGYT010000020.1"/>
</dbReference>